<gene>
    <name evidence="1" type="ORF">HOLleu_00800</name>
</gene>
<dbReference type="AlphaFoldDB" id="A0A9Q1CP41"/>
<keyword evidence="2" id="KW-1185">Reference proteome</keyword>
<protein>
    <submittedName>
        <fullName evidence="1">Uncharacterized protein</fullName>
    </submittedName>
</protein>
<dbReference type="EMBL" id="JAIZAY010000001">
    <property type="protein sequence ID" value="KAJ8048471.1"/>
    <property type="molecule type" value="Genomic_DNA"/>
</dbReference>
<accession>A0A9Q1CP41</accession>
<organism evidence="1 2">
    <name type="scientific">Holothuria leucospilota</name>
    <name type="common">Black long sea cucumber</name>
    <name type="synonym">Mertensiothuria leucospilota</name>
    <dbReference type="NCBI Taxonomy" id="206669"/>
    <lineage>
        <taxon>Eukaryota</taxon>
        <taxon>Metazoa</taxon>
        <taxon>Echinodermata</taxon>
        <taxon>Eleutherozoa</taxon>
        <taxon>Echinozoa</taxon>
        <taxon>Holothuroidea</taxon>
        <taxon>Aspidochirotacea</taxon>
        <taxon>Aspidochirotida</taxon>
        <taxon>Holothuriidae</taxon>
        <taxon>Holothuria</taxon>
    </lineage>
</organism>
<sequence>MDCGKCIRDFSMQVACFPHQDYGFPTYRQQNCEGCICTAQLCRNYLIINPECIHYHECSTDMSDGLLNLQKSANRGSAEASQVRQVVRRGMLTESET</sequence>
<proteinExistence type="predicted"/>
<dbReference type="Proteomes" id="UP001152320">
    <property type="component" value="Chromosome 1"/>
</dbReference>
<comment type="caution">
    <text evidence="1">The sequence shown here is derived from an EMBL/GenBank/DDBJ whole genome shotgun (WGS) entry which is preliminary data.</text>
</comment>
<evidence type="ECO:0000313" key="1">
    <source>
        <dbReference type="EMBL" id="KAJ8048471.1"/>
    </source>
</evidence>
<name>A0A9Q1CP41_HOLLE</name>
<evidence type="ECO:0000313" key="2">
    <source>
        <dbReference type="Proteomes" id="UP001152320"/>
    </source>
</evidence>
<reference evidence="1" key="1">
    <citation type="submission" date="2021-10" db="EMBL/GenBank/DDBJ databases">
        <title>Tropical sea cucumber genome reveals ecological adaptation and Cuvierian tubules defense mechanism.</title>
        <authorList>
            <person name="Chen T."/>
        </authorList>
    </citation>
    <scope>NUCLEOTIDE SEQUENCE</scope>
    <source>
        <strain evidence="1">Nanhai2018</strain>
        <tissue evidence="1">Muscle</tissue>
    </source>
</reference>